<dbReference type="KEGG" id="kbi:30206451"/>
<name>A0AAJ8M878_9TREE</name>
<dbReference type="AlphaFoldDB" id="A0AAJ8M878"/>
<accession>A0AAJ8M878</accession>
<feature type="region of interest" description="Disordered" evidence="1">
    <location>
        <begin position="49"/>
        <end position="70"/>
    </location>
</feature>
<dbReference type="GeneID" id="30206451"/>
<evidence type="ECO:0000313" key="2">
    <source>
        <dbReference type="EMBL" id="WVW81360.1"/>
    </source>
</evidence>
<proteinExistence type="predicted"/>
<protein>
    <submittedName>
        <fullName evidence="2">Uncharacterized protein</fullName>
    </submittedName>
</protein>
<gene>
    <name evidence="2" type="ORF">I302_103351</name>
</gene>
<feature type="compositionally biased region" description="Polar residues" evidence="1">
    <location>
        <begin position="183"/>
        <end position="196"/>
    </location>
</feature>
<feature type="compositionally biased region" description="Low complexity" evidence="1">
    <location>
        <begin position="57"/>
        <end position="70"/>
    </location>
</feature>
<reference evidence="2" key="2">
    <citation type="submission" date="2024-02" db="EMBL/GenBank/DDBJ databases">
        <title>Comparative genomics of Cryptococcus and Kwoniella reveals pathogenesis evolution and contrasting modes of karyotype evolution via chromosome fusion or intercentromeric recombination.</title>
        <authorList>
            <person name="Coelho M.A."/>
            <person name="David-Palma M."/>
            <person name="Shea T."/>
            <person name="Bowers K."/>
            <person name="McGinley-Smith S."/>
            <person name="Mohammad A.W."/>
            <person name="Gnirke A."/>
            <person name="Yurkov A.M."/>
            <person name="Nowrousian M."/>
            <person name="Sun S."/>
            <person name="Cuomo C.A."/>
            <person name="Heitman J."/>
        </authorList>
    </citation>
    <scope>NUCLEOTIDE SEQUENCE</scope>
    <source>
        <strain evidence="2">CBS 10118</strain>
    </source>
</reference>
<keyword evidence="3" id="KW-1185">Reference proteome</keyword>
<reference evidence="2" key="1">
    <citation type="submission" date="2013-07" db="EMBL/GenBank/DDBJ databases">
        <authorList>
            <consortium name="The Broad Institute Genome Sequencing Platform"/>
            <person name="Cuomo C."/>
            <person name="Litvintseva A."/>
            <person name="Chen Y."/>
            <person name="Heitman J."/>
            <person name="Sun S."/>
            <person name="Springer D."/>
            <person name="Dromer F."/>
            <person name="Young S.K."/>
            <person name="Zeng Q."/>
            <person name="Gargeya S."/>
            <person name="Fitzgerald M."/>
            <person name="Abouelleil A."/>
            <person name="Alvarado L."/>
            <person name="Berlin A.M."/>
            <person name="Chapman S.B."/>
            <person name="Dewar J."/>
            <person name="Goldberg J."/>
            <person name="Griggs A."/>
            <person name="Gujja S."/>
            <person name="Hansen M."/>
            <person name="Howarth C."/>
            <person name="Imamovic A."/>
            <person name="Larimer J."/>
            <person name="McCowan C."/>
            <person name="Murphy C."/>
            <person name="Pearson M."/>
            <person name="Priest M."/>
            <person name="Roberts A."/>
            <person name="Saif S."/>
            <person name="Shea T."/>
            <person name="Sykes S."/>
            <person name="Wortman J."/>
            <person name="Nusbaum C."/>
            <person name="Birren B."/>
        </authorList>
    </citation>
    <scope>NUCLEOTIDE SEQUENCE</scope>
    <source>
        <strain evidence="2">CBS 10118</strain>
    </source>
</reference>
<dbReference type="RefSeq" id="XP_065725729.1">
    <property type="nucleotide sequence ID" value="XM_065869657.1"/>
</dbReference>
<feature type="compositionally biased region" description="Polar residues" evidence="1">
    <location>
        <begin position="113"/>
        <end position="141"/>
    </location>
</feature>
<feature type="region of interest" description="Disordered" evidence="1">
    <location>
        <begin position="113"/>
        <end position="199"/>
    </location>
</feature>
<evidence type="ECO:0000313" key="3">
    <source>
        <dbReference type="Proteomes" id="UP000092730"/>
    </source>
</evidence>
<dbReference type="Proteomes" id="UP000092730">
    <property type="component" value="Chromosome 2"/>
</dbReference>
<dbReference type="EMBL" id="CP144542">
    <property type="protein sequence ID" value="WVW81360.1"/>
    <property type="molecule type" value="Genomic_DNA"/>
</dbReference>
<organism evidence="2 3">
    <name type="scientific">Kwoniella bestiolae CBS 10118</name>
    <dbReference type="NCBI Taxonomy" id="1296100"/>
    <lineage>
        <taxon>Eukaryota</taxon>
        <taxon>Fungi</taxon>
        <taxon>Dikarya</taxon>
        <taxon>Basidiomycota</taxon>
        <taxon>Agaricomycotina</taxon>
        <taxon>Tremellomycetes</taxon>
        <taxon>Tremellales</taxon>
        <taxon>Cryptococcaceae</taxon>
        <taxon>Kwoniella</taxon>
    </lineage>
</organism>
<sequence length="373" mass="40734">MGHTVQLQWSFNPPAGRQISLADIILPRILESYSLHTPSRSTIQFRTYRSTFPSPPTSSSSTEPTTKSTSRYLTTINTLPNPLPPGSTPLQDNTKEEDITYLFLDDRSALTSHLPSSAQTSNGVDQTQQTNGASNSKSTDQPIEIDKDTLDDDGFEIIDKPKNTPGVDVDLTQPQTGGPLRDNTGSTEVTPKQSQRQPERFKCLAVRPTSNVQPMLQSLLSPFVMGYSKSAKAAASTTSSTLPTPTPLAGNSLLLTVLSFTPFSPPTSTSIEAEYSLKLKVFILPNPNATSIFLQVEYASTQDPNGNSSLSEKGQETQDQNQDQICRVFLEGCLIDGLNDHRKWVNVNDSAQSSKGRDNIFALTRSMRESGFI</sequence>
<evidence type="ECO:0000256" key="1">
    <source>
        <dbReference type="SAM" id="MobiDB-lite"/>
    </source>
</evidence>